<accession>A0A7G3G9X9</accession>
<dbReference type="RefSeq" id="WP_130106616.1">
    <property type="nucleotide sequence ID" value="NZ_CP025781.1"/>
</dbReference>
<sequence length="178" mass="20285">MMPLNETEMLALFRHHTGELWVGDVHMMNNFFDMVPFALAGKRYVAKFLYPKHLNGIGSYTDSWLKTRDDGVFLPQREHRILSLLSVDVQGELLIMPAVQSTQVLKLAEVLYQVVETYARQNGMAVQFFFETKPDLGNFIRNILPSQPCAQNGSLLLTFHDEVLEPFYGMTASLKLTA</sequence>
<dbReference type="AlphaFoldDB" id="A0A7G3G9X9"/>
<keyword evidence="2" id="KW-1185">Reference proteome</keyword>
<evidence type="ECO:0000313" key="1">
    <source>
        <dbReference type="EMBL" id="QBC44061.1"/>
    </source>
</evidence>
<dbReference type="KEGG" id="ifl:C1H71_11325"/>
<protein>
    <submittedName>
        <fullName evidence="1">Uncharacterized protein</fullName>
    </submittedName>
</protein>
<evidence type="ECO:0000313" key="2">
    <source>
        <dbReference type="Proteomes" id="UP000515917"/>
    </source>
</evidence>
<name>A0A7G3G9X9_9NEIS</name>
<reference evidence="1 2" key="1">
    <citation type="submission" date="2018-01" db="EMBL/GenBank/DDBJ databases">
        <title>Genome sequence of Iodobacter sp. strain PCH194 isolated from Indian Trans-Himalaya.</title>
        <authorList>
            <person name="Kumar V."/>
            <person name="Thakur V."/>
            <person name="Kumar S."/>
            <person name="Singh D."/>
        </authorList>
    </citation>
    <scope>NUCLEOTIDE SEQUENCE [LARGE SCALE GENOMIC DNA]</scope>
    <source>
        <strain evidence="1 2">PCH194</strain>
    </source>
</reference>
<gene>
    <name evidence="1" type="ORF">C1H71_11325</name>
</gene>
<dbReference type="Proteomes" id="UP000515917">
    <property type="component" value="Chromosome"/>
</dbReference>
<proteinExistence type="predicted"/>
<organism evidence="1 2">
    <name type="scientific">Iodobacter fluviatilis</name>
    <dbReference type="NCBI Taxonomy" id="537"/>
    <lineage>
        <taxon>Bacteria</taxon>
        <taxon>Pseudomonadati</taxon>
        <taxon>Pseudomonadota</taxon>
        <taxon>Betaproteobacteria</taxon>
        <taxon>Neisseriales</taxon>
        <taxon>Chitinibacteraceae</taxon>
        <taxon>Iodobacter</taxon>
    </lineage>
</organism>
<dbReference type="EMBL" id="CP025781">
    <property type="protein sequence ID" value="QBC44061.1"/>
    <property type="molecule type" value="Genomic_DNA"/>
</dbReference>